<organism evidence="2 3">
    <name type="scientific">Diaporthe helianthi</name>
    <dbReference type="NCBI Taxonomy" id="158607"/>
    <lineage>
        <taxon>Eukaryota</taxon>
        <taxon>Fungi</taxon>
        <taxon>Dikarya</taxon>
        <taxon>Ascomycota</taxon>
        <taxon>Pezizomycotina</taxon>
        <taxon>Sordariomycetes</taxon>
        <taxon>Sordariomycetidae</taxon>
        <taxon>Diaporthales</taxon>
        <taxon>Diaporthaceae</taxon>
        <taxon>Diaporthe</taxon>
    </lineage>
</organism>
<dbReference type="OrthoDB" id="4844402at2759"/>
<proteinExistence type="predicted"/>
<protein>
    <submittedName>
        <fullName evidence="2">Uncharacterized protein</fullName>
    </submittedName>
</protein>
<dbReference type="EMBL" id="MAVT02000169">
    <property type="protein sequence ID" value="POS78669.1"/>
    <property type="molecule type" value="Genomic_DNA"/>
</dbReference>
<feature type="chain" id="PRO_5015106756" evidence="1">
    <location>
        <begin position="19"/>
        <end position="89"/>
    </location>
</feature>
<gene>
    <name evidence="2" type="ORF">DHEL01_v202946</name>
</gene>
<dbReference type="Proteomes" id="UP000094444">
    <property type="component" value="Unassembled WGS sequence"/>
</dbReference>
<sequence>MRTTHLAALFLTVCTALAMMDPPTGGGNSTCAAVGYCSAGGPIDKGKSCTDLKCCSNQKTGAGNGRTGTAPLFTSKPTYNGHNASIKLQ</sequence>
<evidence type="ECO:0000313" key="2">
    <source>
        <dbReference type="EMBL" id="POS78669.1"/>
    </source>
</evidence>
<keyword evidence="1" id="KW-0732">Signal</keyword>
<comment type="caution">
    <text evidence="2">The sequence shown here is derived from an EMBL/GenBank/DDBJ whole genome shotgun (WGS) entry which is preliminary data.</text>
</comment>
<reference evidence="2" key="1">
    <citation type="submission" date="2017-09" db="EMBL/GenBank/DDBJ databases">
        <title>Polyketide synthases of a Diaporthe helianthi virulent isolate.</title>
        <authorList>
            <person name="Baroncelli R."/>
        </authorList>
    </citation>
    <scope>NUCLEOTIDE SEQUENCE [LARGE SCALE GENOMIC DNA]</scope>
    <source>
        <strain evidence="2">7/96</strain>
    </source>
</reference>
<dbReference type="InParanoid" id="A0A2P5I837"/>
<dbReference type="AlphaFoldDB" id="A0A2P5I837"/>
<evidence type="ECO:0000256" key="1">
    <source>
        <dbReference type="SAM" id="SignalP"/>
    </source>
</evidence>
<feature type="signal peptide" evidence="1">
    <location>
        <begin position="1"/>
        <end position="18"/>
    </location>
</feature>
<keyword evidence="3" id="KW-1185">Reference proteome</keyword>
<accession>A0A2P5I837</accession>
<name>A0A2P5I837_DIAHE</name>
<evidence type="ECO:0000313" key="3">
    <source>
        <dbReference type="Proteomes" id="UP000094444"/>
    </source>
</evidence>